<dbReference type="EMBL" id="FOYL01000011">
    <property type="protein sequence ID" value="SFR27596.1"/>
    <property type="molecule type" value="Genomic_DNA"/>
</dbReference>
<dbReference type="Proteomes" id="UP000198583">
    <property type="component" value="Unassembled WGS sequence"/>
</dbReference>
<name>A0A1I6FC87_9PSEU</name>
<sequence length="308" mass="32001">MEADDFRGRLVPGADLRGITFPRMDGLHGTDLHGADLRGADFRKITWWGARSAELAKVNLSGADLRWAEIETPDFDGANLRGANLSGLDLRRNQFEMTSFERADLAEADLSGVNVDGGSFDGAVLDGADLSGAVLTSCTFRNASLRGTNLTRAVLPNDLSAFGGARFDSSTQWSEYWRAQAVANSVAGPDGVHVFNSPAPAAPPTPPAQQPGRNGTVAGRVAAALFGAGSIVYAVLLATGHVGFVGSLIGRGTDVSERVVGVLVMSLLGLTLVAGGVFGFPEDSPSRRRRSRGGGGGVDVDSCGIDAD</sequence>
<keyword evidence="4" id="KW-1185">Reference proteome</keyword>
<accession>A0A1I6FC87</accession>
<dbReference type="PANTHER" id="PTHR14136:SF17">
    <property type="entry name" value="BTB_POZ DOMAIN-CONTAINING PROTEIN KCTD9"/>
    <property type="match status" value="1"/>
</dbReference>
<dbReference type="InterPro" id="IPR001646">
    <property type="entry name" value="5peptide_repeat"/>
</dbReference>
<keyword evidence="2" id="KW-0472">Membrane</keyword>
<dbReference type="RefSeq" id="WP_093603022.1">
    <property type="nucleotide sequence ID" value="NZ_FOYL01000011.1"/>
</dbReference>
<evidence type="ECO:0000256" key="2">
    <source>
        <dbReference type="SAM" id="Phobius"/>
    </source>
</evidence>
<reference evidence="4" key="1">
    <citation type="submission" date="2016-10" db="EMBL/GenBank/DDBJ databases">
        <authorList>
            <person name="Varghese N."/>
            <person name="Submissions S."/>
        </authorList>
    </citation>
    <scope>NUCLEOTIDE SEQUENCE [LARGE SCALE GENOMIC DNA]</scope>
    <source>
        <strain evidence="4">DSM 44232</strain>
    </source>
</reference>
<dbReference type="Gene3D" id="2.160.20.80">
    <property type="entry name" value="E3 ubiquitin-protein ligase SopA"/>
    <property type="match status" value="1"/>
</dbReference>
<dbReference type="OrthoDB" id="2579959at2"/>
<dbReference type="InterPro" id="IPR051082">
    <property type="entry name" value="Pentapeptide-BTB/POZ_domain"/>
</dbReference>
<dbReference type="STRING" id="84724.SAMN04488564_111126"/>
<protein>
    <submittedName>
        <fullName evidence="3">Pentapeptide repeat-containing protein</fullName>
    </submittedName>
</protein>
<dbReference type="Pfam" id="PF00805">
    <property type="entry name" value="Pentapeptide"/>
    <property type="match status" value="3"/>
</dbReference>
<proteinExistence type="predicted"/>
<dbReference type="PANTHER" id="PTHR14136">
    <property type="entry name" value="BTB_POZ DOMAIN-CONTAINING PROTEIN KCTD9"/>
    <property type="match status" value="1"/>
</dbReference>
<feature type="transmembrane region" description="Helical" evidence="2">
    <location>
        <begin position="217"/>
        <end position="239"/>
    </location>
</feature>
<evidence type="ECO:0000313" key="3">
    <source>
        <dbReference type="EMBL" id="SFR27596.1"/>
    </source>
</evidence>
<organism evidence="3 4">
    <name type="scientific">Lentzea waywayandensis</name>
    <dbReference type="NCBI Taxonomy" id="84724"/>
    <lineage>
        <taxon>Bacteria</taxon>
        <taxon>Bacillati</taxon>
        <taxon>Actinomycetota</taxon>
        <taxon>Actinomycetes</taxon>
        <taxon>Pseudonocardiales</taxon>
        <taxon>Pseudonocardiaceae</taxon>
        <taxon>Lentzea</taxon>
    </lineage>
</organism>
<keyword evidence="2" id="KW-1133">Transmembrane helix</keyword>
<evidence type="ECO:0000256" key="1">
    <source>
        <dbReference type="SAM" id="MobiDB-lite"/>
    </source>
</evidence>
<evidence type="ECO:0000313" key="4">
    <source>
        <dbReference type="Proteomes" id="UP000198583"/>
    </source>
</evidence>
<dbReference type="SUPFAM" id="SSF141571">
    <property type="entry name" value="Pentapeptide repeat-like"/>
    <property type="match status" value="1"/>
</dbReference>
<gene>
    <name evidence="3" type="ORF">SAMN04488564_111126</name>
</gene>
<feature type="region of interest" description="Disordered" evidence="1">
    <location>
        <begin position="283"/>
        <end position="308"/>
    </location>
</feature>
<feature type="transmembrane region" description="Helical" evidence="2">
    <location>
        <begin position="259"/>
        <end position="280"/>
    </location>
</feature>
<dbReference type="AlphaFoldDB" id="A0A1I6FC87"/>
<keyword evidence="2" id="KW-0812">Transmembrane</keyword>